<name>A0ABY5I519_9FIRM</name>
<reference evidence="6" key="1">
    <citation type="submission" date="2022-07" db="EMBL/GenBank/DDBJ databases">
        <title>Faecal culturing of patients with breast cancer.</title>
        <authorList>
            <person name="Teng N.M.Y."/>
            <person name="Kiu R."/>
            <person name="Evans R."/>
            <person name="Baker D.J."/>
            <person name="Zenner C."/>
            <person name="Robinson S.D."/>
            <person name="Hall L.J."/>
        </authorList>
    </citation>
    <scope>NUCLEOTIDE SEQUENCE</scope>
    <source>
        <strain evidence="6">LH1062</strain>
    </source>
</reference>
<dbReference type="EMBL" id="CP101620">
    <property type="protein sequence ID" value="UTY40060.1"/>
    <property type="molecule type" value="Genomic_DNA"/>
</dbReference>
<organism evidence="6 7">
    <name type="scientific">Allocoprobacillus halotolerans</name>
    <dbReference type="NCBI Taxonomy" id="2944914"/>
    <lineage>
        <taxon>Bacteria</taxon>
        <taxon>Bacillati</taxon>
        <taxon>Bacillota</taxon>
        <taxon>Erysipelotrichia</taxon>
        <taxon>Erysipelotrichales</taxon>
        <taxon>Erysipelotrichaceae</taxon>
        <taxon>Allocoprobacillus</taxon>
    </lineage>
</organism>
<dbReference type="Proteomes" id="UP001060112">
    <property type="component" value="Chromosome"/>
</dbReference>
<evidence type="ECO:0000256" key="5">
    <source>
        <dbReference type="SAM" id="Phobius"/>
    </source>
</evidence>
<keyword evidence="4 5" id="KW-0472">Membrane</keyword>
<keyword evidence="1" id="KW-1003">Cell membrane</keyword>
<feature type="transmembrane region" description="Helical" evidence="5">
    <location>
        <begin position="164"/>
        <end position="182"/>
    </location>
</feature>
<keyword evidence="2 5" id="KW-0812">Transmembrane</keyword>
<evidence type="ECO:0000256" key="2">
    <source>
        <dbReference type="ARBA" id="ARBA00022692"/>
    </source>
</evidence>
<evidence type="ECO:0000313" key="6">
    <source>
        <dbReference type="EMBL" id="UTY40060.1"/>
    </source>
</evidence>
<proteinExistence type="predicted"/>
<accession>A0ABY5I519</accession>
<dbReference type="Pfam" id="PF02659">
    <property type="entry name" value="Mntp"/>
    <property type="match status" value="1"/>
</dbReference>
<feature type="transmembrane region" description="Helical" evidence="5">
    <location>
        <begin position="108"/>
        <end position="126"/>
    </location>
</feature>
<feature type="transmembrane region" description="Helical" evidence="5">
    <location>
        <begin position="6"/>
        <end position="27"/>
    </location>
</feature>
<keyword evidence="7" id="KW-1185">Reference proteome</keyword>
<feature type="transmembrane region" description="Helical" evidence="5">
    <location>
        <begin position="132"/>
        <end position="152"/>
    </location>
</feature>
<keyword evidence="3 5" id="KW-1133">Transmembrane helix</keyword>
<evidence type="ECO:0000256" key="1">
    <source>
        <dbReference type="ARBA" id="ARBA00022475"/>
    </source>
</evidence>
<sequence length="183" mass="20670">MKQANVLIILFLLSIDCFVVVLEKGAVMPYLSWKKIMKYSGLFAVVSLVMIVLGYMGGEFLTFDYFQQVNGMVLALLFAFIGSRFLFKAFSRNEFIERLDKNIDLKRMCHLAFSTSVDWFILGASLRIVGLGIVKMAILTTLYTFLCVLIGLKIGQLFGAQYQKIVYCIAGTLLYISSFALIF</sequence>
<evidence type="ECO:0000313" key="7">
    <source>
        <dbReference type="Proteomes" id="UP001060112"/>
    </source>
</evidence>
<evidence type="ECO:0000256" key="3">
    <source>
        <dbReference type="ARBA" id="ARBA00022989"/>
    </source>
</evidence>
<dbReference type="RefSeq" id="WP_290141494.1">
    <property type="nucleotide sequence ID" value="NZ_CP101620.1"/>
</dbReference>
<dbReference type="InterPro" id="IPR003810">
    <property type="entry name" value="Mntp/YtaF"/>
</dbReference>
<feature type="transmembrane region" description="Helical" evidence="5">
    <location>
        <begin position="39"/>
        <end position="57"/>
    </location>
</feature>
<dbReference type="PANTHER" id="PTHR35529">
    <property type="entry name" value="MANGANESE EFFLUX PUMP MNTP-RELATED"/>
    <property type="match status" value="1"/>
</dbReference>
<feature type="transmembrane region" description="Helical" evidence="5">
    <location>
        <begin position="69"/>
        <end position="87"/>
    </location>
</feature>
<protein>
    <submittedName>
        <fullName evidence="6">Manganese efflux pump MntP family protein</fullName>
    </submittedName>
</protein>
<evidence type="ECO:0000256" key="4">
    <source>
        <dbReference type="ARBA" id="ARBA00023136"/>
    </source>
</evidence>
<dbReference type="PANTHER" id="PTHR35529:SF1">
    <property type="entry name" value="MANGANESE EFFLUX PUMP MNTP-RELATED"/>
    <property type="match status" value="1"/>
</dbReference>
<gene>
    <name evidence="6" type="ORF">NMU03_04455</name>
</gene>